<keyword evidence="3" id="KW-1185">Reference proteome</keyword>
<comment type="caution">
    <text evidence="2">The sequence shown here is derived from an EMBL/GenBank/DDBJ whole genome shotgun (WGS) entry which is preliminary data.</text>
</comment>
<evidence type="ECO:0000256" key="1">
    <source>
        <dbReference type="SAM" id="MobiDB-lite"/>
    </source>
</evidence>
<dbReference type="AlphaFoldDB" id="A0A8X6TKC6"/>
<feature type="compositionally biased region" description="Polar residues" evidence="1">
    <location>
        <begin position="24"/>
        <end position="38"/>
    </location>
</feature>
<organism evidence="2 3">
    <name type="scientific">Nephila pilipes</name>
    <name type="common">Giant wood spider</name>
    <name type="synonym">Nephila maculata</name>
    <dbReference type="NCBI Taxonomy" id="299642"/>
    <lineage>
        <taxon>Eukaryota</taxon>
        <taxon>Metazoa</taxon>
        <taxon>Ecdysozoa</taxon>
        <taxon>Arthropoda</taxon>
        <taxon>Chelicerata</taxon>
        <taxon>Arachnida</taxon>
        <taxon>Araneae</taxon>
        <taxon>Araneomorphae</taxon>
        <taxon>Entelegynae</taxon>
        <taxon>Araneoidea</taxon>
        <taxon>Nephilidae</taxon>
        <taxon>Nephila</taxon>
    </lineage>
</organism>
<evidence type="ECO:0000313" key="2">
    <source>
        <dbReference type="EMBL" id="GFT20009.1"/>
    </source>
</evidence>
<evidence type="ECO:0000313" key="3">
    <source>
        <dbReference type="Proteomes" id="UP000887013"/>
    </source>
</evidence>
<gene>
    <name evidence="2" type="ORF">NPIL_587081</name>
</gene>
<feature type="region of interest" description="Disordered" evidence="1">
    <location>
        <begin position="24"/>
        <end position="49"/>
    </location>
</feature>
<protein>
    <submittedName>
        <fullName evidence="2">Uncharacterized protein</fullName>
    </submittedName>
</protein>
<dbReference type="EMBL" id="BMAW01010701">
    <property type="protein sequence ID" value="GFT20009.1"/>
    <property type="molecule type" value="Genomic_DNA"/>
</dbReference>
<dbReference type="Proteomes" id="UP000887013">
    <property type="component" value="Unassembled WGS sequence"/>
</dbReference>
<accession>A0A8X6TKC6</accession>
<reference evidence="2" key="1">
    <citation type="submission" date="2020-08" db="EMBL/GenBank/DDBJ databases">
        <title>Multicomponent nature underlies the extraordinary mechanical properties of spider dragline silk.</title>
        <authorList>
            <person name="Kono N."/>
            <person name="Nakamura H."/>
            <person name="Mori M."/>
            <person name="Yoshida Y."/>
            <person name="Ohtoshi R."/>
            <person name="Malay A.D."/>
            <person name="Moran D.A.P."/>
            <person name="Tomita M."/>
            <person name="Numata K."/>
            <person name="Arakawa K."/>
        </authorList>
    </citation>
    <scope>NUCLEOTIDE SEQUENCE</scope>
</reference>
<name>A0A8X6TKC6_NEPPI</name>
<proteinExistence type="predicted"/>
<sequence>MENLGRKRHLGNIKHLFSLLNSSTGSHSAASPPNNKQNSGGGGQFPWGGDAFSESGDDELISNIVDSAGSDRHRGIWVRSSFSPNQGDQDRRSGSWGCARATTTTTVPIYQIRIVWNISYALLSLTSGLIDRSDRGSDHSSIWRGGFNMVGFPPTTPGLRRRKWSDVVDLHLRRKVVSDGDYHHFVVDYMMTDDGDCGTLRYDFVVVDFPHTLCIVLMLENLYILS</sequence>